<feature type="region of interest" description="Disordered" evidence="1">
    <location>
        <begin position="62"/>
        <end position="88"/>
    </location>
</feature>
<proteinExistence type="predicted"/>
<feature type="domain" description="PKD" evidence="2">
    <location>
        <begin position="220"/>
        <end position="277"/>
    </location>
</feature>
<dbReference type="InterPro" id="IPR000601">
    <property type="entry name" value="PKD_dom"/>
</dbReference>
<evidence type="ECO:0000259" key="2">
    <source>
        <dbReference type="PROSITE" id="PS50093"/>
    </source>
</evidence>
<feature type="region of interest" description="Disordered" evidence="1">
    <location>
        <begin position="30"/>
        <end position="49"/>
    </location>
</feature>
<protein>
    <recommendedName>
        <fullName evidence="2">PKD domain-containing protein</fullName>
    </recommendedName>
</protein>
<gene>
    <name evidence="3" type="ORF">GCM10020260_02490</name>
</gene>
<evidence type="ECO:0000313" key="3">
    <source>
        <dbReference type="EMBL" id="GAA3279385.1"/>
    </source>
</evidence>
<dbReference type="PROSITE" id="PS50093">
    <property type="entry name" value="PKD"/>
    <property type="match status" value="1"/>
</dbReference>
<comment type="caution">
    <text evidence="3">The sequence shown here is derived from an EMBL/GenBank/DDBJ whole genome shotgun (WGS) entry which is preliminary data.</text>
</comment>
<dbReference type="EMBL" id="BAAAYG010000002">
    <property type="protein sequence ID" value="GAA3279385.1"/>
    <property type="molecule type" value="Genomic_DNA"/>
</dbReference>
<dbReference type="RefSeq" id="WP_344717373.1">
    <property type="nucleotide sequence ID" value="NZ_BAAAYG010000002.1"/>
</dbReference>
<feature type="region of interest" description="Disordered" evidence="1">
    <location>
        <begin position="331"/>
        <end position="361"/>
    </location>
</feature>
<evidence type="ECO:0000256" key="1">
    <source>
        <dbReference type="SAM" id="MobiDB-lite"/>
    </source>
</evidence>
<feature type="compositionally biased region" description="Polar residues" evidence="1">
    <location>
        <begin position="75"/>
        <end position="85"/>
    </location>
</feature>
<organism evidence="3 4">
    <name type="scientific">Nesterenkonia halobia</name>
    <dbReference type="NCBI Taxonomy" id="37922"/>
    <lineage>
        <taxon>Bacteria</taxon>
        <taxon>Bacillati</taxon>
        <taxon>Actinomycetota</taxon>
        <taxon>Actinomycetes</taxon>
        <taxon>Micrococcales</taxon>
        <taxon>Micrococcaceae</taxon>
        <taxon>Nesterenkonia</taxon>
    </lineage>
</organism>
<dbReference type="Proteomes" id="UP001501736">
    <property type="component" value="Unassembled WGS sequence"/>
</dbReference>
<dbReference type="PROSITE" id="PS51257">
    <property type="entry name" value="PROKAR_LIPOPROTEIN"/>
    <property type="match status" value="1"/>
</dbReference>
<accession>A0ABP6R6U9</accession>
<name>A0ABP6R6U9_9MICC</name>
<reference evidence="4" key="1">
    <citation type="journal article" date="2019" name="Int. J. Syst. Evol. Microbiol.">
        <title>The Global Catalogue of Microorganisms (GCM) 10K type strain sequencing project: providing services to taxonomists for standard genome sequencing and annotation.</title>
        <authorList>
            <consortium name="The Broad Institute Genomics Platform"/>
            <consortium name="The Broad Institute Genome Sequencing Center for Infectious Disease"/>
            <person name="Wu L."/>
            <person name="Ma J."/>
        </authorList>
    </citation>
    <scope>NUCLEOTIDE SEQUENCE [LARGE SCALE GENOMIC DNA]</scope>
    <source>
        <strain evidence="4">JCM 11483</strain>
    </source>
</reference>
<keyword evidence="4" id="KW-1185">Reference proteome</keyword>
<evidence type="ECO:0000313" key="4">
    <source>
        <dbReference type="Proteomes" id="UP001501736"/>
    </source>
</evidence>
<sequence>MIYSMRIRNIWSASLAIGCLMIVGLESPGRADTTEPAEVPESTAGIGDNEWELELEDQYTDETSYEELNDDSPPASETPNTTPSADNDIDHAETLYDLQNTCIDEETLEYNMMCSSIYFLNKPCENQGDYEDVEGYTVQCAPGWELEDDPGDEENVDEPSPATVAESAFMSMSPDAPRVRFEPHLLGFGYKGRHTNMYAEVDEQSISEEFLGQTVEIRASPVIYHWDYGDGMSRTTTDPGGPLPEHDGTGEKINKTDFATKTSLVYEETGIYPVTVTTVYVGEFRYAGRDWTSLPGQLRVESSPGEADIWTQNSRWVSGACESQDQWGCNGPVQFDPSTDRPPKIYQDQYDENGRWIGPVN</sequence>